<evidence type="ECO:0000313" key="2">
    <source>
        <dbReference type="EMBL" id="JAE30076.1"/>
    </source>
</evidence>
<organism evidence="2">
    <name type="scientific">Arundo donax</name>
    <name type="common">Giant reed</name>
    <name type="synonym">Donax arundinaceus</name>
    <dbReference type="NCBI Taxonomy" id="35708"/>
    <lineage>
        <taxon>Eukaryota</taxon>
        <taxon>Viridiplantae</taxon>
        <taxon>Streptophyta</taxon>
        <taxon>Embryophyta</taxon>
        <taxon>Tracheophyta</taxon>
        <taxon>Spermatophyta</taxon>
        <taxon>Magnoliopsida</taxon>
        <taxon>Liliopsida</taxon>
        <taxon>Poales</taxon>
        <taxon>Poaceae</taxon>
        <taxon>PACMAD clade</taxon>
        <taxon>Arundinoideae</taxon>
        <taxon>Arundineae</taxon>
        <taxon>Arundo</taxon>
    </lineage>
</organism>
<dbReference type="AlphaFoldDB" id="A0A0A9H5F5"/>
<proteinExistence type="predicted"/>
<protein>
    <submittedName>
        <fullName evidence="2">Uncharacterized protein</fullName>
    </submittedName>
</protein>
<accession>A0A0A9H5F5</accession>
<reference evidence="2" key="2">
    <citation type="journal article" date="2015" name="Data Brief">
        <title>Shoot transcriptome of the giant reed, Arundo donax.</title>
        <authorList>
            <person name="Barrero R.A."/>
            <person name="Guerrero F.D."/>
            <person name="Moolhuijzen P."/>
            <person name="Goolsby J.A."/>
            <person name="Tidwell J."/>
            <person name="Bellgard S.E."/>
            <person name="Bellgard M.I."/>
        </authorList>
    </citation>
    <scope>NUCLEOTIDE SEQUENCE</scope>
    <source>
        <tissue evidence="2">Shoot tissue taken approximately 20 cm above the soil surface</tissue>
    </source>
</reference>
<reference evidence="2" key="1">
    <citation type="submission" date="2014-09" db="EMBL/GenBank/DDBJ databases">
        <authorList>
            <person name="Magalhaes I.L.F."/>
            <person name="Oliveira U."/>
            <person name="Santos F.R."/>
            <person name="Vidigal T.H.D.A."/>
            <person name="Brescovit A.D."/>
            <person name="Santos A.J."/>
        </authorList>
    </citation>
    <scope>NUCLEOTIDE SEQUENCE</scope>
    <source>
        <tissue evidence="2">Shoot tissue taken approximately 20 cm above the soil surface</tissue>
    </source>
</reference>
<feature type="region of interest" description="Disordered" evidence="1">
    <location>
        <begin position="1"/>
        <end position="29"/>
    </location>
</feature>
<dbReference type="EMBL" id="GBRH01167820">
    <property type="protein sequence ID" value="JAE30076.1"/>
    <property type="molecule type" value="Transcribed_RNA"/>
</dbReference>
<name>A0A0A9H5F5_ARUDO</name>
<evidence type="ECO:0000256" key="1">
    <source>
        <dbReference type="SAM" id="MobiDB-lite"/>
    </source>
</evidence>
<sequence length="38" mass="4179">MLLTLTSESNASPTETTQEGRAEQQHAACHKGLCRKHI</sequence>
<feature type="compositionally biased region" description="Polar residues" evidence="1">
    <location>
        <begin position="1"/>
        <end position="17"/>
    </location>
</feature>